<gene>
    <name evidence="1" type="ORF">HG536_0A04790</name>
</gene>
<dbReference type="RefSeq" id="XP_037137338.1">
    <property type="nucleotide sequence ID" value="XM_037281443.1"/>
</dbReference>
<proteinExistence type="predicted"/>
<keyword evidence="2" id="KW-1185">Reference proteome</keyword>
<accession>A0A7G3ZAX7</accession>
<dbReference type="Proteomes" id="UP000515788">
    <property type="component" value="Chromosome 1"/>
</dbReference>
<sequence length="223" mass="25980">MYQQIADFIRNELARQSTSKIDDLDGQVPFEVLSALKADLQRRNSERFQITKQDALCKQVYDLEREWRKKQIKEVIELIGEIPRYSIGTEIKEKEHGVSIDKLIEDVLKLPNMAVAEESQEAPETDFRLLNEYTNLRNELIKKCNAIKLGELKLQEKEYQAKLINSLLDAINESTTPDVSEYFETYHKRVFAGLQDSRYLLEDAIKSHGSDPEKRTKLQELMD</sequence>
<evidence type="ECO:0000313" key="1">
    <source>
        <dbReference type="EMBL" id="QLL30663.1"/>
    </source>
</evidence>
<dbReference type="EMBL" id="CP059246">
    <property type="protein sequence ID" value="QLL30663.1"/>
    <property type="molecule type" value="Genomic_DNA"/>
</dbReference>
<dbReference type="OrthoDB" id="4067856at2759"/>
<dbReference type="GeneID" id="59323760"/>
<name>A0A7G3ZAX7_9SACH</name>
<evidence type="ECO:0000313" key="2">
    <source>
        <dbReference type="Proteomes" id="UP000515788"/>
    </source>
</evidence>
<protein>
    <submittedName>
        <fullName evidence="1">Uncharacterized protein</fullName>
    </submittedName>
</protein>
<dbReference type="KEGG" id="tgb:HG536_0A04790"/>
<reference evidence="1 2" key="1">
    <citation type="submission" date="2020-06" db="EMBL/GenBank/DDBJ databases">
        <title>The yeast mating-type switching endonuclease HO is a domesticated member of an unorthodox homing genetic element family.</title>
        <authorList>
            <person name="Coughlan A.Y."/>
            <person name="Lombardi L."/>
            <person name="Braun-Galleani S."/>
            <person name="Martos A.R."/>
            <person name="Galeote V."/>
            <person name="Bigey F."/>
            <person name="Dequin S."/>
            <person name="Byrne K.P."/>
            <person name="Wolfe K.H."/>
        </authorList>
    </citation>
    <scope>NUCLEOTIDE SEQUENCE [LARGE SCALE GENOMIC DNA]</scope>
    <source>
        <strain evidence="1 2">CBS764</strain>
    </source>
</reference>
<organism evidence="1 2">
    <name type="scientific">Torulaspora globosa</name>
    <dbReference type="NCBI Taxonomy" id="48254"/>
    <lineage>
        <taxon>Eukaryota</taxon>
        <taxon>Fungi</taxon>
        <taxon>Dikarya</taxon>
        <taxon>Ascomycota</taxon>
        <taxon>Saccharomycotina</taxon>
        <taxon>Saccharomycetes</taxon>
        <taxon>Saccharomycetales</taxon>
        <taxon>Saccharomycetaceae</taxon>
        <taxon>Torulaspora</taxon>
    </lineage>
</organism>
<dbReference type="AlphaFoldDB" id="A0A7G3ZAX7"/>